<dbReference type="Pfam" id="PF05437">
    <property type="entry name" value="AzlD"/>
    <property type="match status" value="1"/>
</dbReference>
<comment type="caution">
    <text evidence="2">The sequence shown here is derived from an EMBL/GenBank/DDBJ whole genome shotgun (WGS) entry which is preliminary data.</text>
</comment>
<dbReference type="AlphaFoldDB" id="A0A830FJJ8"/>
<dbReference type="EMBL" id="BMOO01000001">
    <property type="protein sequence ID" value="GGM56896.1"/>
    <property type="molecule type" value="Genomic_DNA"/>
</dbReference>
<evidence type="ECO:0000313" key="4">
    <source>
        <dbReference type="Proteomes" id="UP000614609"/>
    </source>
</evidence>
<proteinExistence type="predicted"/>
<dbReference type="Proteomes" id="UP000614609">
    <property type="component" value="Unassembled WGS sequence"/>
</dbReference>
<keyword evidence="1" id="KW-0472">Membrane</keyword>
<dbReference type="OrthoDB" id="187711at2157"/>
<accession>A0A830FJJ8</accession>
<sequence>MTTYDALTTWALIAAIAVPTFLVRFSFIGLLGRVGGVPDWAERALAFVPAAVLAALVVPDVVTLHATVAATLAQEKVVAGVVAAGVAYYTENVLATIAVGMAVLWTIRFGLPLAGVA</sequence>
<evidence type="ECO:0000313" key="3">
    <source>
        <dbReference type="EMBL" id="MBP1954045.1"/>
    </source>
</evidence>
<organism evidence="2 4">
    <name type="scientific">Halarchaeum rubridurum</name>
    <dbReference type="NCBI Taxonomy" id="489911"/>
    <lineage>
        <taxon>Archaea</taxon>
        <taxon>Methanobacteriati</taxon>
        <taxon>Methanobacteriota</taxon>
        <taxon>Stenosarchaea group</taxon>
        <taxon>Halobacteria</taxon>
        <taxon>Halobacteriales</taxon>
        <taxon>Halobacteriaceae</taxon>
    </lineage>
</organism>
<protein>
    <submittedName>
        <fullName evidence="3">Branched-subunit amino acid transport protein</fullName>
    </submittedName>
</protein>
<feature type="transmembrane region" description="Helical" evidence="1">
    <location>
        <begin position="12"/>
        <end position="32"/>
    </location>
</feature>
<reference evidence="3" key="3">
    <citation type="submission" date="2021-03" db="EMBL/GenBank/DDBJ databases">
        <title>Genomic Encyclopedia of Type Strains, Phase IV (KMG-IV): sequencing the most valuable type-strain genomes for metagenomic binning, comparative biology and taxonomic classification.</title>
        <authorList>
            <person name="Goeker M."/>
        </authorList>
    </citation>
    <scope>NUCLEOTIDE SEQUENCE</scope>
    <source>
        <strain evidence="3">DSM 22443</strain>
    </source>
</reference>
<dbReference type="EMBL" id="JAGGKO010000001">
    <property type="protein sequence ID" value="MBP1954045.1"/>
    <property type="molecule type" value="Genomic_DNA"/>
</dbReference>
<keyword evidence="4" id="KW-1185">Reference proteome</keyword>
<evidence type="ECO:0000313" key="2">
    <source>
        <dbReference type="EMBL" id="GGM56896.1"/>
    </source>
</evidence>
<reference evidence="2" key="2">
    <citation type="submission" date="2020-09" db="EMBL/GenBank/DDBJ databases">
        <authorList>
            <person name="Sun Q."/>
            <person name="Ohkuma M."/>
        </authorList>
    </citation>
    <scope>NUCLEOTIDE SEQUENCE</scope>
    <source>
        <strain evidence="2">JCM 16108</strain>
    </source>
</reference>
<dbReference type="InterPro" id="IPR008407">
    <property type="entry name" value="Brnchd-chn_aa_trnsp_AzlD"/>
</dbReference>
<evidence type="ECO:0000256" key="1">
    <source>
        <dbReference type="SAM" id="Phobius"/>
    </source>
</evidence>
<reference evidence="2" key="1">
    <citation type="journal article" date="2014" name="Int. J. Syst. Evol. Microbiol.">
        <title>Complete genome sequence of Corynebacterium casei LMG S-19264T (=DSM 44701T), isolated from a smear-ripened cheese.</title>
        <authorList>
            <consortium name="US DOE Joint Genome Institute (JGI-PGF)"/>
            <person name="Walter F."/>
            <person name="Albersmeier A."/>
            <person name="Kalinowski J."/>
            <person name="Ruckert C."/>
        </authorList>
    </citation>
    <scope>NUCLEOTIDE SEQUENCE</scope>
    <source>
        <strain evidence="2">JCM 16108</strain>
    </source>
</reference>
<keyword evidence="1" id="KW-0812">Transmembrane</keyword>
<feature type="transmembrane region" description="Helical" evidence="1">
    <location>
        <begin position="44"/>
        <end position="73"/>
    </location>
</feature>
<gene>
    <name evidence="2" type="ORF">GCM10009017_03840</name>
    <name evidence="3" type="ORF">J2752_000926</name>
</gene>
<keyword evidence="1" id="KW-1133">Transmembrane helix</keyword>
<name>A0A830FJJ8_9EURY</name>
<dbReference type="RefSeq" id="WP_188869291.1">
    <property type="nucleotide sequence ID" value="NZ_BMOO01000001.1"/>
</dbReference>
<dbReference type="Proteomes" id="UP000765891">
    <property type="component" value="Unassembled WGS sequence"/>
</dbReference>